<comment type="caution">
    <text evidence="2">The sequence shown here is derived from an EMBL/GenBank/DDBJ whole genome shotgun (WGS) entry which is preliminary data.</text>
</comment>
<dbReference type="EMBL" id="JBBHJZ010000002">
    <property type="protein sequence ID" value="MEJ5977328.1"/>
    <property type="molecule type" value="Genomic_DNA"/>
</dbReference>
<sequence>MQFTPPDREVFHRLLAWRRDVREFRTDPVPEDLIARLHEAMDLSPSVGNSRPWRVIRVEHAALRAQVRQQFETTNLAAAAAYDERRAEYERLVLAGLDSAPLQLAVFTALDPEEGDGLGRQSMPETLGQSTAMAIYTLWLAARAENLGLGMVSILDPEAMTRLFAAPADWHFSAYLCLGYPLRADDDTPLLHRVDWQENTASTWETR</sequence>
<protein>
    <submittedName>
        <fullName evidence="2">5,6-dimethylbenzimidazole synthase</fullName>
        <ecNumber evidence="2">1.13.11.79</ecNumber>
    </submittedName>
</protein>
<feature type="domain" description="Nitroreductase" evidence="1">
    <location>
        <begin position="15"/>
        <end position="180"/>
    </location>
</feature>
<evidence type="ECO:0000313" key="2">
    <source>
        <dbReference type="EMBL" id="MEJ5977328.1"/>
    </source>
</evidence>
<accession>A0ABU8RWL4</accession>
<dbReference type="PANTHER" id="PTHR23026">
    <property type="entry name" value="NADPH NITROREDUCTASE"/>
    <property type="match status" value="1"/>
</dbReference>
<dbReference type="InterPro" id="IPR000415">
    <property type="entry name" value="Nitroreductase-like"/>
</dbReference>
<reference evidence="2 3" key="1">
    <citation type="submission" date="2024-03" db="EMBL/GenBank/DDBJ databases">
        <authorList>
            <person name="Jo J.-H."/>
        </authorList>
    </citation>
    <scope>NUCLEOTIDE SEQUENCE [LARGE SCALE GENOMIC DNA]</scope>
    <source>
        <strain evidence="2 3">PS1R-30</strain>
    </source>
</reference>
<dbReference type="Gene3D" id="3.40.109.10">
    <property type="entry name" value="NADH Oxidase"/>
    <property type="match status" value="1"/>
</dbReference>
<dbReference type="PANTHER" id="PTHR23026:SF123">
    <property type="entry name" value="NAD(P)H NITROREDUCTASE RV3131-RELATED"/>
    <property type="match status" value="1"/>
</dbReference>
<gene>
    <name evidence="2" type="primary">bluB</name>
    <name evidence="2" type="ORF">WG901_11820</name>
</gene>
<dbReference type="InterPro" id="IPR050627">
    <property type="entry name" value="Nitroreductase/BluB"/>
</dbReference>
<proteinExistence type="predicted"/>
<evidence type="ECO:0000259" key="1">
    <source>
        <dbReference type="Pfam" id="PF00881"/>
    </source>
</evidence>
<evidence type="ECO:0000313" key="3">
    <source>
        <dbReference type="Proteomes" id="UP001361239"/>
    </source>
</evidence>
<dbReference type="GO" id="GO:0102919">
    <property type="term" value="F:5,6-dimethylbenzimidazole synthase activity"/>
    <property type="evidence" value="ECO:0007669"/>
    <property type="project" value="UniProtKB-EC"/>
</dbReference>
<name>A0ABU8RWL4_9SPHN</name>
<organism evidence="2 3">
    <name type="scientific">Novosphingobium anseongense</name>
    <dbReference type="NCBI Taxonomy" id="3133436"/>
    <lineage>
        <taxon>Bacteria</taxon>
        <taxon>Pseudomonadati</taxon>
        <taxon>Pseudomonadota</taxon>
        <taxon>Alphaproteobacteria</taxon>
        <taxon>Sphingomonadales</taxon>
        <taxon>Sphingomonadaceae</taxon>
        <taxon>Novosphingobium</taxon>
    </lineage>
</organism>
<dbReference type="Pfam" id="PF00881">
    <property type="entry name" value="Nitroreductase"/>
    <property type="match status" value="1"/>
</dbReference>
<dbReference type="RefSeq" id="WP_339587267.1">
    <property type="nucleotide sequence ID" value="NZ_JBBHJZ010000002.1"/>
</dbReference>
<keyword evidence="3" id="KW-1185">Reference proteome</keyword>
<dbReference type="Proteomes" id="UP001361239">
    <property type="component" value="Unassembled WGS sequence"/>
</dbReference>
<dbReference type="SUPFAM" id="SSF55469">
    <property type="entry name" value="FMN-dependent nitroreductase-like"/>
    <property type="match status" value="1"/>
</dbReference>
<dbReference type="InterPro" id="IPR029479">
    <property type="entry name" value="Nitroreductase"/>
</dbReference>
<keyword evidence="2" id="KW-0560">Oxidoreductase</keyword>
<dbReference type="EC" id="1.13.11.79" evidence="2"/>
<dbReference type="NCBIfam" id="TIGR02476">
    <property type="entry name" value="BluB"/>
    <property type="match status" value="1"/>
</dbReference>
<dbReference type="InterPro" id="IPR012825">
    <property type="entry name" value="BluB"/>
</dbReference>